<dbReference type="RefSeq" id="WP_139446858.1">
    <property type="nucleotide sequence ID" value="NZ_SMDR01000001.1"/>
</dbReference>
<dbReference type="PANTHER" id="PTHR35861:SF1">
    <property type="entry name" value="PHAGE TAIL SHEATH PROTEIN"/>
    <property type="match status" value="1"/>
</dbReference>
<name>A0A5C4RVZ9_9GAMM</name>
<feature type="domain" description="Tail sheath protein subtilisin-like" evidence="2">
    <location>
        <begin position="253"/>
        <end position="412"/>
    </location>
</feature>
<dbReference type="Gene3D" id="3.40.50.11780">
    <property type="match status" value="2"/>
</dbReference>
<sequence>MPATLAHPGVYIEEIPSTARAITGVATSTTAFVGRAMHGPVDEPQTLGSYADFERVFGGLWKESRLGFAVRDFFNNGGGKAIVVRLYNTNTAPGAPPATAAIDANGLQLRAASPGSWGNSLRARIESVAASIATEAAAQLGVATTDLFNLRVRDTRTGVEEEFRNVTVVESARRIDRLLEAQSRLVRAPTPLVAPTAHAAPAPGTSVWVGNTANDAVGTPASDGLPLVANSFTGPGLAAAKKGLYALERVDLFNLLCIPPYLAASGIADQDVDPALVADAAKYCEDRRAFLIVDPPSTWIDVATAKAGITAFNTRSRNAAVYFPRLRQPNPLRDGLIDTFSPCGAVAGVMARTDASRGVWKAPAGLEAALNGLSGLSVPLTDSENGELNPLGLNCLRNFPAAGNIVWGARTLRGDDRLASEWKYIPIRRLALFIEETLFRGTQWVVFEPNDEPLWAQIRLNVGAFMHSLFIDGAFQGATPREAYFVKCSHETTTQTDIDNGIVNVEVGFAPLKPAEFVVIKIQQIALQAQV</sequence>
<reference evidence="4 5" key="1">
    <citation type="submission" date="2019-03" db="EMBL/GenBank/DDBJ databases">
        <title>Arenimonas daejeonensis sp. nov., isolated from compost.</title>
        <authorList>
            <person name="Jeon C.O."/>
        </authorList>
    </citation>
    <scope>NUCLEOTIDE SEQUENCE [LARGE SCALE GENOMIC DNA]</scope>
    <source>
        <strain evidence="4 5">R29</strain>
    </source>
</reference>
<dbReference type="InterPro" id="IPR035089">
    <property type="entry name" value="Phage_sheath_subtilisin"/>
</dbReference>
<dbReference type="InterPro" id="IPR052042">
    <property type="entry name" value="Tail_sheath_structural"/>
</dbReference>
<dbReference type="OrthoDB" id="9767864at2"/>
<dbReference type="Pfam" id="PF04984">
    <property type="entry name" value="Phage_sheath_1"/>
    <property type="match status" value="1"/>
</dbReference>
<evidence type="ECO:0000256" key="1">
    <source>
        <dbReference type="ARBA" id="ARBA00008005"/>
    </source>
</evidence>
<keyword evidence="5" id="KW-1185">Reference proteome</keyword>
<dbReference type="AlphaFoldDB" id="A0A5C4RVZ9"/>
<accession>A0A5C4RVZ9</accession>
<protein>
    <submittedName>
        <fullName evidence="4">Phage tail sheath family protein</fullName>
    </submittedName>
</protein>
<dbReference type="EMBL" id="SMDR01000001">
    <property type="protein sequence ID" value="TNJ35426.1"/>
    <property type="molecule type" value="Genomic_DNA"/>
</dbReference>
<gene>
    <name evidence="4" type="ORF">E1B00_06630</name>
</gene>
<evidence type="ECO:0000313" key="4">
    <source>
        <dbReference type="EMBL" id="TNJ35426.1"/>
    </source>
</evidence>
<evidence type="ECO:0000259" key="3">
    <source>
        <dbReference type="Pfam" id="PF17482"/>
    </source>
</evidence>
<dbReference type="PANTHER" id="PTHR35861">
    <property type="match status" value="1"/>
</dbReference>
<dbReference type="Pfam" id="PF17482">
    <property type="entry name" value="Phage_sheath_1C"/>
    <property type="match status" value="1"/>
</dbReference>
<feature type="domain" description="Tail sheath protein C-terminal" evidence="3">
    <location>
        <begin position="420"/>
        <end position="524"/>
    </location>
</feature>
<evidence type="ECO:0000259" key="2">
    <source>
        <dbReference type="Pfam" id="PF04984"/>
    </source>
</evidence>
<proteinExistence type="inferred from homology"/>
<organism evidence="4 5">
    <name type="scientific">Arenimonas terrae</name>
    <dbReference type="NCBI Taxonomy" id="2546226"/>
    <lineage>
        <taxon>Bacteria</taxon>
        <taxon>Pseudomonadati</taxon>
        <taxon>Pseudomonadota</taxon>
        <taxon>Gammaproteobacteria</taxon>
        <taxon>Lysobacterales</taxon>
        <taxon>Lysobacteraceae</taxon>
        <taxon>Arenimonas</taxon>
    </lineage>
</organism>
<evidence type="ECO:0000313" key="5">
    <source>
        <dbReference type="Proteomes" id="UP000305760"/>
    </source>
</evidence>
<dbReference type="Proteomes" id="UP000305760">
    <property type="component" value="Unassembled WGS sequence"/>
</dbReference>
<dbReference type="InterPro" id="IPR020287">
    <property type="entry name" value="Tail_sheath_C"/>
</dbReference>
<comment type="similarity">
    <text evidence="1">Belongs to the myoviridae tail sheath protein family.</text>
</comment>
<comment type="caution">
    <text evidence="4">The sequence shown here is derived from an EMBL/GenBank/DDBJ whole genome shotgun (WGS) entry which is preliminary data.</text>
</comment>